<dbReference type="Proteomes" id="UP000469950">
    <property type="component" value="Unassembled WGS sequence"/>
</dbReference>
<evidence type="ECO:0000313" key="1">
    <source>
        <dbReference type="EMBL" id="KAE8546125.1"/>
    </source>
</evidence>
<name>A0A833NBK5_MARNT</name>
<accession>A0A833NBK5</accession>
<comment type="caution">
    <text evidence="1">The sequence shown here is derived from an EMBL/GenBank/DDBJ whole genome shotgun (WGS) entry which is preliminary data.</text>
</comment>
<sequence length="63" mass="6830">MADQQQFEAMMAATVPNADLTRDDTGYQNEGVHAAWVGFQALHTTTTCSGEDNHENDDRASTG</sequence>
<protein>
    <submittedName>
        <fullName evidence="1">Uncharacterized protein</fullName>
    </submittedName>
</protein>
<dbReference type="RefSeq" id="WP_153740362.1">
    <property type="nucleotide sequence ID" value="NZ_WBMP01000005.1"/>
</dbReference>
<organism evidence="1 2">
    <name type="scientific">Marinobacter nauticus</name>
    <name type="common">Marinobacter hydrocarbonoclasticus</name>
    <name type="synonym">Marinobacter aquaeolei</name>
    <dbReference type="NCBI Taxonomy" id="2743"/>
    <lineage>
        <taxon>Bacteria</taxon>
        <taxon>Pseudomonadati</taxon>
        <taxon>Pseudomonadota</taxon>
        <taxon>Gammaproteobacteria</taxon>
        <taxon>Pseudomonadales</taxon>
        <taxon>Marinobacteraceae</taxon>
        <taxon>Marinobacter</taxon>
    </lineage>
</organism>
<dbReference type="AlphaFoldDB" id="A0A833NBK5"/>
<evidence type="ECO:0000313" key="2">
    <source>
        <dbReference type="Proteomes" id="UP000469950"/>
    </source>
</evidence>
<dbReference type="EMBL" id="WBMP01000005">
    <property type="protein sequence ID" value="KAE8546125.1"/>
    <property type="molecule type" value="Genomic_DNA"/>
</dbReference>
<proteinExistence type="predicted"/>
<reference evidence="1 2" key="1">
    <citation type="submission" date="2019-10" db="EMBL/GenBank/DDBJ databases">
        <title>Draft genome sequence of Marinobacter hydrocarbonoclasticus NCT7M from the microbiome of the marine copepod.</title>
        <authorList>
            <person name="Nuttall R."/>
            <person name="Sharma G."/>
            <person name="Moisander P."/>
        </authorList>
    </citation>
    <scope>NUCLEOTIDE SEQUENCE [LARGE SCALE GENOMIC DNA]</scope>
    <source>
        <strain evidence="1 2">NCT7M</strain>
    </source>
</reference>
<gene>
    <name evidence="1" type="ORF">F6453_1371</name>
</gene>